<accession>A0ABT9XDI0</accession>
<protein>
    <submittedName>
        <fullName evidence="2">Membrane protein</fullName>
    </submittedName>
</protein>
<sequence>MKWLASFAARILQLRQRWLGLLAGCGVWLAWMIFGFWNTILLILLAGLGYAVGRITEARTSWKDIVEKLLSEHSSDR</sequence>
<evidence type="ECO:0000256" key="1">
    <source>
        <dbReference type="SAM" id="Phobius"/>
    </source>
</evidence>
<dbReference type="InterPro" id="IPR018730">
    <property type="entry name" value="DUF2273"/>
</dbReference>
<dbReference type="RefSeq" id="WP_274455766.1">
    <property type="nucleotide sequence ID" value="NZ_CP067097.1"/>
</dbReference>
<evidence type="ECO:0000313" key="2">
    <source>
        <dbReference type="EMBL" id="MDQ0188361.1"/>
    </source>
</evidence>
<keyword evidence="1" id="KW-0812">Transmembrane</keyword>
<keyword evidence="3" id="KW-1185">Reference proteome</keyword>
<keyword evidence="1" id="KW-1133">Transmembrane helix</keyword>
<reference evidence="2 3" key="1">
    <citation type="submission" date="2023-07" db="EMBL/GenBank/DDBJ databases">
        <title>Genomic Encyclopedia of Type Strains, Phase IV (KMG-IV): sequencing the most valuable type-strain genomes for metagenomic binning, comparative biology and taxonomic classification.</title>
        <authorList>
            <person name="Goeker M."/>
        </authorList>
    </citation>
    <scope>NUCLEOTIDE SEQUENCE [LARGE SCALE GENOMIC DNA]</scope>
    <source>
        <strain evidence="2 3">DSM 4006</strain>
    </source>
</reference>
<evidence type="ECO:0000313" key="3">
    <source>
        <dbReference type="Proteomes" id="UP001232973"/>
    </source>
</evidence>
<name>A0ABT9XDI0_9BACL</name>
<gene>
    <name evidence="2" type="ORF">J2S03_000165</name>
</gene>
<keyword evidence="1" id="KW-0472">Membrane</keyword>
<dbReference type="Pfam" id="PF10031">
    <property type="entry name" value="DUF2273"/>
    <property type="match status" value="1"/>
</dbReference>
<dbReference type="EMBL" id="JAUSTP010000001">
    <property type="protein sequence ID" value="MDQ0188361.1"/>
    <property type="molecule type" value="Genomic_DNA"/>
</dbReference>
<feature type="transmembrane region" description="Helical" evidence="1">
    <location>
        <begin position="21"/>
        <end position="52"/>
    </location>
</feature>
<comment type="caution">
    <text evidence="2">The sequence shown here is derived from an EMBL/GenBank/DDBJ whole genome shotgun (WGS) entry which is preliminary data.</text>
</comment>
<dbReference type="Proteomes" id="UP001232973">
    <property type="component" value="Unassembled WGS sequence"/>
</dbReference>
<organism evidence="2 3">
    <name type="scientific">Alicyclobacillus cycloheptanicus</name>
    <dbReference type="NCBI Taxonomy" id="1457"/>
    <lineage>
        <taxon>Bacteria</taxon>
        <taxon>Bacillati</taxon>
        <taxon>Bacillota</taxon>
        <taxon>Bacilli</taxon>
        <taxon>Bacillales</taxon>
        <taxon>Alicyclobacillaceae</taxon>
        <taxon>Alicyclobacillus</taxon>
    </lineage>
</organism>
<proteinExistence type="predicted"/>